<dbReference type="InterPro" id="IPR050951">
    <property type="entry name" value="Retrovirus_Pol_polyprotein"/>
</dbReference>
<dbReference type="GO" id="GO:0015074">
    <property type="term" value="P:DNA integration"/>
    <property type="evidence" value="ECO:0007669"/>
    <property type="project" value="InterPro"/>
</dbReference>
<dbReference type="GO" id="GO:0004519">
    <property type="term" value="F:endonuclease activity"/>
    <property type="evidence" value="ECO:0007669"/>
    <property type="project" value="UniProtKB-KW"/>
</dbReference>
<dbReference type="CDD" id="cd01647">
    <property type="entry name" value="RT_LTR"/>
    <property type="match status" value="1"/>
</dbReference>
<dbReference type="Pfam" id="PF00078">
    <property type="entry name" value="RVT_1"/>
    <property type="match status" value="1"/>
</dbReference>
<proteinExistence type="predicted"/>
<dbReference type="Pfam" id="PF00665">
    <property type="entry name" value="rve"/>
    <property type="match status" value="1"/>
</dbReference>
<dbReference type="GO" id="GO:0003676">
    <property type="term" value="F:nucleic acid binding"/>
    <property type="evidence" value="ECO:0007669"/>
    <property type="project" value="InterPro"/>
</dbReference>
<name>A5C062_VITVI</name>
<evidence type="ECO:0000256" key="5">
    <source>
        <dbReference type="ARBA" id="ARBA00022759"/>
    </source>
</evidence>
<evidence type="ECO:0000256" key="1">
    <source>
        <dbReference type="ARBA" id="ARBA00012493"/>
    </source>
</evidence>
<dbReference type="Gene3D" id="3.10.20.370">
    <property type="match status" value="1"/>
</dbReference>
<dbReference type="EMBL" id="AM477444">
    <property type="protein sequence ID" value="CAN83774.1"/>
    <property type="molecule type" value="Genomic_DNA"/>
</dbReference>
<evidence type="ECO:0000256" key="2">
    <source>
        <dbReference type="ARBA" id="ARBA00022679"/>
    </source>
</evidence>
<dbReference type="Gene3D" id="3.10.10.10">
    <property type="entry name" value="HIV Type 1 Reverse Transcriptase, subunit A, domain 1"/>
    <property type="match status" value="1"/>
</dbReference>
<protein>
    <recommendedName>
        <fullName evidence="1">RNA-directed DNA polymerase</fullName>
        <ecNumber evidence="1">2.7.7.49</ecNumber>
    </recommendedName>
</protein>
<feature type="region of interest" description="Disordered" evidence="8">
    <location>
        <begin position="518"/>
        <end position="554"/>
    </location>
</feature>
<feature type="domain" description="Integrase catalytic" evidence="9">
    <location>
        <begin position="1412"/>
        <end position="1576"/>
    </location>
</feature>
<dbReference type="PROSITE" id="PS50994">
    <property type="entry name" value="INTEGRASE"/>
    <property type="match status" value="1"/>
</dbReference>
<dbReference type="InterPro" id="IPR041373">
    <property type="entry name" value="RT_RNaseH"/>
</dbReference>
<sequence length="1720" mass="198311">MEKNRAFRKAKSSNSQGVPKFASQTPSKDDFSEDEWLSFTFLRVMEARSEGWSRPSTPLVFAVGAWIRDIEGRLVKIETPQETELEVYLNIMDCPPEDQHSQHGQEENLNAYRSMRDRMHPPRISAPSCIVPPTEQLVIRPHIVPLLPTFHGMESENPYPHIKEFEEVCNTFQEGGAAIDLMRLKLFPFTLKDKAKVWPNSLRSRSIKTWTDLQPEFLKKFFPTHRTNGLKRKISNFSAKENEKFYECWERYMEAINACPHHGFDTWLLVSYFYDGMSPSMKQLLETMSGGDFMSKNLEKAMDFLSYVSEVSRGWDEPNTRDVGRMKSQPNAKVGMYVLSEDMDMKAKFATMARRLEELELKKPNNYAPYGSTYNSNWRNHPNFSWKPRPPQYTPPAQTPQQASNLEQAIVNLSKVVGDFVGEQKSINSQLNQKIDRVESTLNKRMDGMQNDLSQKIDNVQYSISRLTNLNTVQEKGKFPSQPHQNPRGIHEVEAQEGESSNVREVKAVITLMSGKEVVQPAPKLKHDERSESEKDMGEKKSKEDDHDSSVDEEPRIVIKEDMMKKHMPPLFPQALHSKKGTKNTLEIFEVLRQVNVNIPLLYMIKQVPTYAKFLKDLCTVKRGLNCKSPVKYKDPGCPTISVNIGGTCVEKALLDLGASVNLLPYSVYKQLGLRRLKPTSITLSLANRSVKIPMGIIEDVLVQVDKFYYSVDFVVLDTDPVVTGTNYVSIILGRPFLATSNAIINCRNGVMQLTFGNMTLELNIFHLCKKHLHPKEEERPEEVCMIDTLVEEHCEQSMEEDLIESLGDLDKGLPEPSDLLTTMSHWRKREEILPLFNKEESHRVAKKEPPKLALKLLPTGLKYAYLEENKISHLVCTHLIYMEEEAKPVRQPQRRLNPHMQEVARAEVLKPLQAGIIYLILDSLWVSPTQVVPKKSGITVVQNDKGEDVSTCLTTGWKVCIDYKKLNVVIRNDHFPLPFIDQVLERASRHPFYCFLDGYSSYFQIEIDLEDQEKTTFTCPFGTFAYRRMPFGLCHAPITFQRCMLSIFSDMVEQILEVFMDDITVYGSAFEDCLVNLEVVLNRCIEKDLVLNWEKCHFMVQQGIVLGHIISKEGIEVDKAKVELIVKLSSPTNVKGVRQFLGHVGFYRRFIKDFSKLARPLCELLVKDAKFIWDERCQRSFEQLKSFLTTTPIVRAPNWKLPFEVMCDDSDFAIGAVLGQREDGKPYVIYYASKTLNEAQRNYTTTENELLVVVFALDKFRAYLVGFFIVVFTDHSALKYLLTKQDAKARLIRWILLLQEFNLQIKDKNGVENAVADHLSRLAIAHNSHGEVPIEWKAQDMKHFFAKIHAYYWEELFLFKYCADQIIRKCVPEQEQQGILSHCHENACGGHFASQKTAIRRLGKLTQRNMMPLNPILIVDLFYVWGIDFMGPFPMSFGYSYILVEVDYVSKWVEAVPCKHNDHRVVIKFLKENIFSRFGVPKAIISDGGTHFCNKPFETLLAKYGVKHKVATPYHPQTSRQVELANREIKNILMKVVNVNKKNWSIKLLNSLWAYRTAYKTILGMSPYRLVYGKACHLPVELEYKAWWAIKKLNMDLSKAGLKRFLDLNELEELRNDAYLNSKIAKEMLKRWHDQLVTRKNFTNGQRVLLYDSKLHIFLGKLKSRWLGLFTIHQVYSNGVVELLNANSNRTFKVNGHRLKPFVEHFSRDKEEFTLLNPP</sequence>
<evidence type="ECO:0000259" key="9">
    <source>
        <dbReference type="PROSITE" id="PS50994"/>
    </source>
</evidence>
<keyword evidence="3" id="KW-0548">Nucleotidyltransferase</keyword>
<keyword evidence="2" id="KW-0808">Transferase</keyword>
<dbReference type="InterPro" id="IPR043128">
    <property type="entry name" value="Rev_trsase/Diguanyl_cyclase"/>
</dbReference>
<dbReference type="Pfam" id="PF13650">
    <property type="entry name" value="Asp_protease_2"/>
    <property type="match status" value="1"/>
</dbReference>
<dbReference type="Gene3D" id="3.30.70.270">
    <property type="match status" value="2"/>
</dbReference>
<dbReference type="Gene3D" id="2.40.70.10">
    <property type="entry name" value="Acid Proteases"/>
    <property type="match status" value="1"/>
</dbReference>
<keyword evidence="5" id="KW-0255">Endonuclease</keyword>
<evidence type="ECO:0000256" key="8">
    <source>
        <dbReference type="SAM" id="MobiDB-lite"/>
    </source>
</evidence>
<dbReference type="CDD" id="cd09274">
    <property type="entry name" value="RNase_HI_RT_Ty3"/>
    <property type="match status" value="1"/>
</dbReference>
<dbReference type="Gene3D" id="3.30.420.10">
    <property type="entry name" value="Ribonuclease H-like superfamily/Ribonuclease H"/>
    <property type="match status" value="1"/>
</dbReference>
<dbReference type="InterPro" id="IPR001584">
    <property type="entry name" value="Integrase_cat-core"/>
</dbReference>
<feature type="compositionally biased region" description="Basic residues" evidence="8">
    <location>
        <begin position="1"/>
        <end position="11"/>
    </location>
</feature>
<evidence type="ECO:0000256" key="6">
    <source>
        <dbReference type="ARBA" id="ARBA00022801"/>
    </source>
</evidence>
<dbReference type="Pfam" id="PF03732">
    <property type="entry name" value="Retrotrans_gag"/>
    <property type="match status" value="1"/>
</dbReference>
<dbReference type="InterPro" id="IPR021109">
    <property type="entry name" value="Peptidase_aspartic_dom_sf"/>
</dbReference>
<dbReference type="Pfam" id="PF17917">
    <property type="entry name" value="RT_RNaseH"/>
    <property type="match status" value="1"/>
</dbReference>
<dbReference type="InterPro" id="IPR043502">
    <property type="entry name" value="DNA/RNA_pol_sf"/>
</dbReference>
<dbReference type="InterPro" id="IPR005162">
    <property type="entry name" value="Retrotrans_gag_dom"/>
</dbReference>
<keyword evidence="6" id="KW-0378">Hydrolase</keyword>
<reference evidence="10" key="1">
    <citation type="journal article" date="2007" name="PLoS ONE">
        <title>The first genome sequence of an elite grapevine cultivar (Pinot noir Vitis vinifera L.): coping with a highly heterozygous genome.</title>
        <authorList>
            <person name="Velasco R."/>
            <person name="Zharkikh A."/>
            <person name="Troggio M."/>
            <person name="Cartwright D.A."/>
            <person name="Cestaro A."/>
            <person name="Pruss D."/>
            <person name="Pindo M."/>
            <person name="FitzGerald L.M."/>
            <person name="Vezzulli S."/>
            <person name="Reid J."/>
            <person name="Malacarne G."/>
            <person name="Iliev D."/>
            <person name="Coppola G."/>
            <person name="Wardell B."/>
            <person name="Micheletti D."/>
            <person name="Macalma T."/>
            <person name="Facci M."/>
            <person name="Mitchell J.T."/>
            <person name="Perazzolli M."/>
            <person name="Eldredge G."/>
            <person name="Gatto P."/>
            <person name="Oyzerski R."/>
            <person name="Moretto M."/>
            <person name="Gutin N."/>
            <person name="Stefanini M."/>
            <person name="Chen Y."/>
            <person name="Segala C."/>
            <person name="Davenport C."/>
            <person name="Dematte L."/>
            <person name="Mraz A."/>
            <person name="Battilana J."/>
            <person name="Stormo K."/>
            <person name="Costa F."/>
            <person name="Tao Q."/>
            <person name="Si-Ammour A."/>
            <person name="Harkins T."/>
            <person name="Lackey A."/>
            <person name="Perbost C."/>
            <person name="Taillon B."/>
            <person name="Stella A."/>
            <person name="Solovyev V."/>
            <person name="Fawcett J.A."/>
            <person name="Sterck L."/>
            <person name="Vandepoele K."/>
            <person name="Grando S.M."/>
            <person name="Toppo S."/>
            <person name="Moser C."/>
            <person name="Lanchbury J."/>
            <person name="Bogden R."/>
            <person name="Skolnick M."/>
            <person name="Sgaramella V."/>
            <person name="Bhatnagar S.K."/>
            <person name="Fontana P."/>
            <person name="Gutin A."/>
            <person name="Van de Peer Y."/>
            <person name="Salamini F."/>
            <person name="Viola R."/>
        </authorList>
    </citation>
    <scope>NUCLEOTIDE SEQUENCE</scope>
</reference>
<dbReference type="EC" id="2.7.7.49" evidence="1"/>
<dbReference type="PANTHER" id="PTHR37984">
    <property type="entry name" value="PROTEIN CBG26694"/>
    <property type="match status" value="1"/>
</dbReference>
<evidence type="ECO:0000256" key="7">
    <source>
        <dbReference type="ARBA" id="ARBA00022918"/>
    </source>
</evidence>
<dbReference type="InterPro" id="IPR036397">
    <property type="entry name" value="RNaseH_sf"/>
</dbReference>
<dbReference type="PANTHER" id="PTHR37984:SF5">
    <property type="entry name" value="PROTEIN NYNRIN-LIKE"/>
    <property type="match status" value="1"/>
</dbReference>
<dbReference type="FunFam" id="3.10.20.370:FF:000001">
    <property type="entry name" value="Retrovirus-related Pol polyprotein from transposon 17.6-like protein"/>
    <property type="match status" value="1"/>
</dbReference>
<dbReference type="InterPro" id="IPR012337">
    <property type="entry name" value="RNaseH-like_sf"/>
</dbReference>
<dbReference type="SUPFAM" id="SSF50630">
    <property type="entry name" value="Acid proteases"/>
    <property type="match status" value="1"/>
</dbReference>
<feature type="compositionally biased region" description="Polar residues" evidence="8">
    <location>
        <begin position="12"/>
        <end position="26"/>
    </location>
</feature>
<evidence type="ECO:0000256" key="4">
    <source>
        <dbReference type="ARBA" id="ARBA00022722"/>
    </source>
</evidence>
<dbReference type="FunFam" id="3.30.70.270:FF:000020">
    <property type="entry name" value="Transposon Tf2-6 polyprotein-like Protein"/>
    <property type="match status" value="1"/>
</dbReference>
<evidence type="ECO:0000313" key="10">
    <source>
        <dbReference type="EMBL" id="CAN83774.1"/>
    </source>
</evidence>
<keyword evidence="4" id="KW-0540">Nuclease</keyword>
<accession>A5C062</accession>
<dbReference type="GO" id="GO:0016787">
    <property type="term" value="F:hydrolase activity"/>
    <property type="evidence" value="ECO:0007669"/>
    <property type="project" value="UniProtKB-KW"/>
</dbReference>
<dbReference type="SUPFAM" id="SSF56672">
    <property type="entry name" value="DNA/RNA polymerases"/>
    <property type="match status" value="1"/>
</dbReference>
<organism evidence="10">
    <name type="scientific">Vitis vinifera</name>
    <name type="common">Grape</name>
    <dbReference type="NCBI Taxonomy" id="29760"/>
    <lineage>
        <taxon>Eukaryota</taxon>
        <taxon>Viridiplantae</taxon>
        <taxon>Streptophyta</taxon>
        <taxon>Embryophyta</taxon>
        <taxon>Tracheophyta</taxon>
        <taxon>Spermatophyta</taxon>
        <taxon>Magnoliopsida</taxon>
        <taxon>eudicotyledons</taxon>
        <taxon>Gunneridae</taxon>
        <taxon>Pentapetalae</taxon>
        <taxon>rosids</taxon>
        <taxon>Vitales</taxon>
        <taxon>Vitaceae</taxon>
        <taxon>Viteae</taxon>
        <taxon>Vitis</taxon>
    </lineage>
</organism>
<dbReference type="SUPFAM" id="SSF53098">
    <property type="entry name" value="Ribonuclease H-like"/>
    <property type="match status" value="1"/>
</dbReference>
<feature type="region of interest" description="Disordered" evidence="8">
    <location>
        <begin position="1"/>
        <end position="31"/>
    </location>
</feature>
<dbReference type="CDD" id="cd00303">
    <property type="entry name" value="retropepsin_like"/>
    <property type="match status" value="1"/>
</dbReference>
<feature type="compositionally biased region" description="Basic and acidic residues" evidence="8">
    <location>
        <begin position="525"/>
        <end position="554"/>
    </location>
</feature>
<dbReference type="GO" id="GO:0003964">
    <property type="term" value="F:RNA-directed DNA polymerase activity"/>
    <property type="evidence" value="ECO:0007669"/>
    <property type="project" value="UniProtKB-KW"/>
</dbReference>
<keyword evidence="7" id="KW-0695">RNA-directed DNA polymerase</keyword>
<gene>
    <name evidence="10" type="ORF">VITISV_029494</name>
</gene>
<dbReference type="InterPro" id="IPR000477">
    <property type="entry name" value="RT_dom"/>
</dbReference>
<evidence type="ECO:0000256" key="3">
    <source>
        <dbReference type="ARBA" id="ARBA00022695"/>
    </source>
</evidence>